<dbReference type="GO" id="GO:0016872">
    <property type="term" value="F:intramolecular lyase activity"/>
    <property type="evidence" value="ECO:0007669"/>
    <property type="project" value="InterPro"/>
</dbReference>
<gene>
    <name evidence="2" type="ORF">M408DRAFT_128137</name>
</gene>
<dbReference type="HOGENOM" id="CLU_038840_2_0_1"/>
<dbReference type="EMBL" id="KN824290">
    <property type="protein sequence ID" value="KIM29102.1"/>
    <property type="molecule type" value="Genomic_DNA"/>
</dbReference>
<proteinExistence type="predicted"/>
<evidence type="ECO:0000313" key="3">
    <source>
        <dbReference type="Proteomes" id="UP000054097"/>
    </source>
</evidence>
<dbReference type="Proteomes" id="UP000054097">
    <property type="component" value="Unassembled WGS sequence"/>
</dbReference>
<keyword evidence="3" id="KW-1185">Reference proteome</keyword>
<protein>
    <recommendedName>
        <fullName evidence="1">Chalcone isomerase domain-containing protein</fullName>
    </recommendedName>
</protein>
<feature type="domain" description="Chalcone isomerase" evidence="1">
    <location>
        <begin position="99"/>
        <end position="125"/>
    </location>
</feature>
<name>A0A0C2XJ77_SERVB</name>
<feature type="domain" description="Chalcone isomerase" evidence="1">
    <location>
        <begin position="148"/>
        <end position="268"/>
    </location>
</feature>
<dbReference type="PANTHER" id="PTHR47284:SF3">
    <property type="entry name" value="FATTY-ACID-BINDING PROTEIN 2"/>
    <property type="match status" value="1"/>
</dbReference>
<reference evidence="2 3" key="1">
    <citation type="submission" date="2014-04" db="EMBL/GenBank/DDBJ databases">
        <authorList>
            <consortium name="DOE Joint Genome Institute"/>
            <person name="Kuo A."/>
            <person name="Zuccaro A."/>
            <person name="Kohler A."/>
            <person name="Nagy L.G."/>
            <person name="Floudas D."/>
            <person name="Copeland A."/>
            <person name="Barry K.W."/>
            <person name="Cichocki N."/>
            <person name="Veneault-Fourrey C."/>
            <person name="LaButti K."/>
            <person name="Lindquist E.A."/>
            <person name="Lipzen A."/>
            <person name="Lundell T."/>
            <person name="Morin E."/>
            <person name="Murat C."/>
            <person name="Sun H."/>
            <person name="Tunlid A."/>
            <person name="Henrissat B."/>
            <person name="Grigoriev I.V."/>
            <person name="Hibbett D.S."/>
            <person name="Martin F."/>
            <person name="Nordberg H.P."/>
            <person name="Cantor M.N."/>
            <person name="Hua S.X."/>
        </authorList>
    </citation>
    <scope>NUCLEOTIDE SEQUENCE [LARGE SCALE GENOMIC DNA]</scope>
    <source>
        <strain evidence="2 3">MAFF 305830</strain>
    </source>
</reference>
<dbReference type="InterPro" id="IPR036298">
    <property type="entry name" value="Chalcone_isomerase_sf"/>
</dbReference>
<accession>A0A0C2XJ77</accession>
<reference evidence="3" key="2">
    <citation type="submission" date="2015-01" db="EMBL/GenBank/DDBJ databases">
        <title>Evolutionary Origins and Diversification of the Mycorrhizal Mutualists.</title>
        <authorList>
            <consortium name="DOE Joint Genome Institute"/>
            <consortium name="Mycorrhizal Genomics Consortium"/>
            <person name="Kohler A."/>
            <person name="Kuo A."/>
            <person name="Nagy L.G."/>
            <person name="Floudas D."/>
            <person name="Copeland A."/>
            <person name="Barry K.W."/>
            <person name="Cichocki N."/>
            <person name="Veneault-Fourrey C."/>
            <person name="LaButti K."/>
            <person name="Lindquist E.A."/>
            <person name="Lipzen A."/>
            <person name="Lundell T."/>
            <person name="Morin E."/>
            <person name="Murat C."/>
            <person name="Riley R."/>
            <person name="Ohm R."/>
            <person name="Sun H."/>
            <person name="Tunlid A."/>
            <person name="Henrissat B."/>
            <person name="Grigoriev I.V."/>
            <person name="Hibbett D.S."/>
            <person name="Martin F."/>
        </authorList>
    </citation>
    <scope>NUCLEOTIDE SEQUENCE [LARGE SCALE GENOMIC DNA]</scope>
    <source>
        <strain evidence="3">MAFF 305830</strain>
    </source>
</reference>
<dbReference type="InterPro" id="IPR016088">
    <property type="entry name" value="Chalcone_isomerase_3-sand"/>
</dbReference>
<dbReference type="PANTHER" id="PTHR47284">
    <property type="entry name" value="FATTY-ACID-BINDING PROTEIN 2"/>
    <property type="match status" value="1"/>
</dbReference>
<dbReference type="Gene3D" id="3.50.70.10">
    <property type="match status" value="1"/>
</dbReference>
<evidence type="ECO:0000313" key="2">
    <source>
        <dbReference type="EMBL" id="KIM29102.1"/>
    </source>
</evidence>
<sequence>MLLRPLAKRATALECLYRTRQIRPSRTYHNENAPYDPDADPTPRRKYIFFGAAGIAITAAVVSSLSKSLRSDSKELEYRKDPATDVEFPTTLELPGTPKLSLLGLGVRTVSFLGLKVYSVGFYADLGQRGFKPRVDGTPAEQIEHIVRNTTCALRIVPVRSTSHTHLRDGFIRAIQSRITLARNNGHLTPEEEDALLQPVQTLKGLFPNVSLPKHQPLHAVLTAPTPNGSRTLYFPELGRVENPWLADEFFMAYFAGNGISPAMKKSVEDAISHVGGWGSNIGKKP</sequence>
<dbReference type="SUPFAM" id="SSF54626">
    <property type="entry name" value="Chalcone isomerase"/>
    <property type="match status" value="1"/>
</dbReference>
<dbReference type="Pfam" id="PF16035">
    <property type="entry name" value="Chalcone_2"/>
    <property type="match status" value="2"/>
</dbReference>
<dbReference type="AlphaFoldDB" id="A0A0C2XJ77"/>
<dbReference type="STRING" id="933852.A0A0C2XJ77"/>
<organism evidence="2 3">
    <name type="scientific">Serendipita vermifera MAFF 305830</name>
    <dbReference type="NCBI Taxonomy" id="933852"/>
    <lineage>
        <taxon>Eukaryota</taxon>
        <taxon>Fungi</taxon>
        <taxon>Dikarya</taxon>
        <taxon>Basidiomycota</taxon>
        <taxon>Agaricomycotina</taxon>
        <taxon>Agaricomycetes</taxon>
        <taxon>Sebacinales</taxon>
        <taxon>Serendipitaceae</taxon>
        <taxon>Serendipita</taxon>
    </lineage>
</organism>
<evidence type="ECO:0000259" key="1">
    <source>
        <dbReference type="Pfam" id="PF16035"/>
    </source>
</evidence>
<dbReference type="OrthoDB" id="18193at2759"/>
<dbReference type="InterPro" id="IPR016087">
    <property type="entry name" value="Chalcone_isomerase"/>
</dbReference>